<dbReference type="InterPro" id="IPR036909">
    <property type="entry name" value="Cyt_c-like_dom_sf"/>
</dbReference>
<dbReference type="Pfam" id="PF02790">
    <property type="entry name" value="COX2_TM"/>
    <property type="match status" value="1"/>
</dbReference>
<keyword evidence="9 16" id="KW-0249">Electron transport</keyword>
<dbReference type="InterPro" id="IPR008972">
    <property type="entry name" value="Cupredoxin"/>
</dbReference>
<keyword evidence="13 18" id="KW-0472">Membrane</keyword>
<evidence type="ECO:0000256" key="16">
    <source>
        <dbReference type="RuleBase" id="RU000456"/>
    </source>
</evidence>
<dbReference type="OrthoDB" id="5289027at2"/>
<evidence type="ECO:0000256" key="17">
    <source>
        <dbReference type="RuleBase" id="RU004024"/>
    </source>
</evidence>
<evidence type="ECO:0000256" key="2">
    <source>
        <dbReference type="ARBA" id="ARBA00007866"/>
    </source>
</evidence>
<dbReference type="PROSITE" id="PS00078">
    <property type="entry name" value="COX2"/>
    <property type="match status" value="1"/>
</dbReference>
<dbReference type="GO" id="GO:0004129">
    <property type="term" value="F:cytochrome-c oxidase activity"/>
    <property type="evidence" value="ECO:0007669"/>
    <property type="project" value="UniProtKB-EC"/>
</dbReference>
<dbReference type="GO" id="GO:0042773">
    <property type="term" value="P:ATP synthesis coupled electron transport"/>
    <property type="evidence" value="ECO:0007669"/>
    <property type="project" value="TreeGrafter"/>
</dbReference>
<dbReference type="NCBIfam" id="TIGR02866">
    <property type="entry name" value="CoxB"/>
    <property type="match status" value="1"/>
</dbReference>
<keyword evidence="5 16" id="KW-0679">Respiratory chain</keyword>
<dbReference type="SUPFAM" id="SSF81464">
    <property type="entry name" value="Cytochrome c oxidase subunit II-like, transmembrane region"/>
    <property type="match status" value="1"/>
</dbReference>
<evidence type="ECO:0000313" key="22">
    <source>
        <dbReference type="EMBL" id="KYG60606.1"/>
    </source>
</evidence>
<dbReference type="Proteomes" id="UP000075391">
    <property type="component" value="Unassembled WGS sequence"/>
</dbReference>
<evidence type="ECO:0000256" key="18">
    <source>
        <dbReference type="SAM" id="Phobius"/>
    </source>
</evidence>
<accession>A0A150WCA8</accession>
<dbReference type="SUPFAM" id="SSF49503">
    <property type="entry name" value="Cupredoxins"/>
    <property type="match status" value="1"/>
</dbReference>
<evidence type="ECO:0000259" key="20">
    <source>
        <dbReference type="PROSITE" id="PS50999"/>
    </source>
</evidence>
<keyword evidence="4 15" id="KW-0349">Heme</keyword>
<protein>
    <recommendedName>
        <fullName evidence="17">Cytochrome c oxidase subunit 2</fullName>
        <ecNumber evidence="17">7.1.1.9</ecNumber>
    </recommendedName>
</protein>
<feature type="transmembrane region" description="Helical" evidence="18">
    <location>
        <begin position="72"/>
        <end position="94"/>
    </location>
</feature>
<dbReference type="PROSITE" id="PS50857">
    <property type="entry name" value="COX2_CUA"/>
    <property type="match status" value="1"/>
</dbReference>
<comment type="similarity">
    <text evidence="2 16">Belongs to the cytochrome c oxidase subunit 2 family.</text>
</comment>
<evidence type="ECO:0000256" key="6">
    <source>
        <dbReference type="ARBA" id="ARBA00022692"/>
    </source>
</evidence>
<evidence type="ECO:0000256" key="1">
    <source>
        <dbReference type="ARBA" id="ARBA00004141"/>
    </source>
</evidence>
<dbReference type="SUPFAM" id="SSF46626">
    <property type="entry name" value="Cytochrome c"/>
    <property type="match status" value="1"/>
</dbReference>
<dbReference type="InterPro" id="IPR009056">
    <property type="entry name" value="Cyt_c-like_dom"/>
</dbReference>
<gene>
    <name evidence="22" type="ORF">AZI85_11405</name>
</gene>
<evidence type="ECO:0000256" key="3">
    <source>
        <dbReference type="ARBA" id="ARBA00022448"/>
    </source>
</evidence>
<evidence type="ECO:0000256" key="4">
    <source>
        <dbReference type="ARBA" id="ARBA00022617"/>
    </source>
</evidence>
<dbReference type="Gene3D" id="1.10.760.10">
    <property type="entry name" value="Cytochrome c-like domain"/>
    <property type="match status" value="1"/>
</dbReference>
<evidence type="ECO:0000256" key="15">
    <source>
        <dbReference type="PROSITE-ProRule" id="PRU00433"/>
    </source>
</evidence>
<dbReference type="AlphaFoldDB" id="A0A150WCA8"/>
<dbReference type="InterPro" id="IPR011759">
    <property type="entry name" value="Cyt_c_oxidase_su2_TM_dom"/>
</dbReference>
<dbReference type="GO" id="GO:0005886">
    <property type="term" value="C:plasma membrane"/>
    <property type="evidence" value="ECO:0007669"/>
    <property type="project" value="UniProtKB-SubCell"/>
</dbReference>
<keyword evidence="6 16" id="KW-0812">Transmembrane</keyword>
<keyword evidence="12 17" id="KW-0186">Copper</keyword>
<dbReference type="Gene3D" id="1.10.287.90">
    <property type="match status" value="1"/>
</dbReference>
<reference evidence="22 23" key="1">
    <citation type="submission" date="2016-03" db="EMBL/GenBank/DDBJ databases">
        <authorList>
            <person name="Ploux O."/>
        </authorList>
    </citation>
    <scope>NUCLEOTIDE SEQUENCE [LARGE SCALE GENOMIC DNA]</scope>
    <source>
        <strain evidence="22 23">BER2</strain>
    </source>
</reference>
<dbReference type="InterPro" id="IPR045187">
    <property type="entry name" value="CcO_II"/>
</dbReference>
<dbReference type="CDD" id="cd13915">
    <property type="entry name" value="CuRO_HCO_II_like_2"/>
    <property type="match status" value="1"/>
</dbReference>
<organism evidence="22 23">
    <name type="scientific">Bdellovibrio bacteriovorus</name>
    <dbReference type="NCBI Taxonomy" id="959"/>
    <lineage>
        <taxon>Bacteria</taxon>
        <taxon>Pseudomonadati</taxon>
        <taxon>Bdellovibrionota</taxon>
        <taxon>Bdellovibrionia</taxon>
        <taxon>Bdellovibrionales</taxon>
        <taxon>Pseudobdellovibrionaceae</taxon>
        <taxon>Bdellovibrio</taxon>
    </lineage>
</organism>
<feature type="domain" description="Cytochrome oxidase subunit II copper A binding" evidence="19">
    <location>
        <begin position="102"/>
        <end position="213"/>
    </location>
</feature>
<evidence type="ECO:0000256" key="7">
    <source>
        <dbReference type="ARBA" id="ARBA00022723"/>
    </source>
</evidence>
<dbReference type="PROSITE" id="PS50999">
    <property type="entry name" value="COX2_TM"/>
    <property type="match status" value="1"/>
</dbReference>
<feature type="transmembrane region" description="Helical" evidence="18">
    <location>
        <begin position="27"/>
        <end position="51"/>
    </location>
</feature>
<dbReference type="PRINTS" id="PR00605">
    <property type="entry name" value="CYTCHROMECIC"/>
</dbReference>
<dbReference type="InterPro" id="IPR008168">
    <property type="entry name" value="Cyt_C_IC"/>
</dbReference>
<dbReference type="InterPro" id="IPR014222">
    <property type="entry name" value="Cyt_c_oxidase_su2"/>
</dbReference>
<keyword evidence="8" id="KW-1278">Translocase</keyword>
<keyword evidence="3 16" id="KW-0813">Transport</keyword>
<dbReference type="InterPro" id="IPR002429">
    <property type="entry name" value="CcO_II-like_C"/>
</dbReference>
<dbReference type="Pfam" id="PF00034">
    <property type="entry name" value="Cytochrom_C"/>
    <property type="match status" value="1"/>
</dbReference>
<dbReference type="EC" id="7.1.1.9" evidence="17"/>
<dbReference type="GO" id="GO:0005507">
    <property type="term" value="F:copper ion binding"/>
    <property type="evidence" value="ECO:0007669"/>
    <property type="project" value="InterPro"/>
</dbReference>
<keyword evidence="10 18" id="KW-1133">Transmembrane helix</keyword>
<dbReference type="RefSeq" id="WP_063244883.1">
    <property type="nucleotide sequence ID" value="NZ_CP168967.1"/>
</dbReference>
<dbReference type="EMBL" id="LUKF01000019">
    <property type="protein sequence ID" value="KYG60606.1"/>
    <property type="molecule type" value="Genomic_DNA"/>
</dbReference>
<dbReference type="PROSITE" id="PS51007">
    <property type="entry name" value="CYTC"/>
    <property type="match status" value="1"/>
</dbReference>
<proteinExistence type="inferred from homology"/>
<keyword evidence="7 15" id="KW-0479">Metal-binding</keyword>
<dbReference type="Pfam" id="PF00116">
    <property type="entry name" value="COX2"/>
    <property type="match status" value="1"/>
</dbReference>
<comment type="caution">
    <text evidence="22">The sequence shown here is derived from an EMBL/GenBank/DDBJ whole genome shotgun (WGS) entry which is preliminary data.</text>
</comment>
<comment type="subcellular location">
    <subcellularLocation>
        <location evidence="16">Cell membrane</location>
        <topology evidence="16">Multi-pass membrane protein</topology>
    </subcellularLocation>
    <subcellularLocation>
        <location evidence="1">Membrane</location>
        <topology evidence="1">Multi-pass membrane protein</topology>
    </subcellularLocation>
</comment>
<dbReference type="PANTHER" id="PTHR22888">
    <property type="entry name" value="CYTOCHROME C OXIDASE, SUBUNIT II"/>
    <property type="match status" value="1"/>
</dbReference>
<dbReference type="GO" id="GO:0020037">
    <property type="term" value="F:heme binding"/>
    <property type="evidence" value="ECO:0007669"/>
    <property type="project" value="InterPro"/>
</dbReference>
<dbReference type="GO" id="GO:0005506">
    <property type="term" value="F:iron ion binding"/>
    <property type="evidence" value="ECO:0007669"/>
    <property type="project" value="InterPro"/>
</dbReference>
<comment type="catalytic activity">
    <reaction evidence="17">
        <text>4 Fe(II)-[cytochrome c] + O2 + 8 H(+)(in) = 4 Fe(III)-[cytochrome c] + 2 H2O + 4 H(+)(out)</text>
        <dbReference type="Rhea" id="RHEA:11436"/>
        <dbReference type="Rhea" id="RHEA-COMP:10350"/>
        <dbReference type="Rhea" id="RHEA-COMP:14399"/>
        <dbReference type="ChEBI" id="CHEBI:15377"/>
        <dbReference type="ChEBI" id="CHEBI:15378"/>
        <dbReference type="ChEBI" id="CHEBI:15379"/>
        <dbReference type="ChEBI" id="CHEBI:29033"/>
        <dbReference type="ChEBI" id="CHEBI:29034"/>
        <dbReference type="EC" id="7.1.1.9"/>
    </reaction>
</comment>
<sequence length="318" mass="36645">MMWFNIAKAQSFMPTQGTEIAKQVDNLYGFLLITSFIACVLVIGGMIYFVWKYRRKTPNDKTAYISHNTFLEFLWSFIPLVIFLAVFVWGWYIYHNMRAMPKNALEINVLGKQWAWEVEYKNGYKTVNEVVVPIGQDVKILLTSSDVIHSFFVPSFRIKQDAVPGRYTALWFRAEKLGDFHIFCTEYCGTSHSGMIGKLKVVSREDFDRYLEQGQEERNLPLAKKGEKLFAVKACASCHSVDSPAVKVGPSLFQKFGHEEEMDNGEKLKFDENYIRESILEPNKHIVKGFPKGVMPTFQGQLNENELSALVEYIKELK</sequence>
<dbReference type="InterPro" id="IPR036257">
    <property type="entry name" value="Cyt_c_oxidase_su2_TM_sf"/>
</dbReference>
<dbReference type="InterPro" id="IPR001505">
    <property type="entry name" value="Copper_CuA"/>
</dbReference>
<dbReference type="Gene3D" id="2.60.40.420">
    <property type="entry name" value="Cupredoxins - blue copper proteins"/>
    <property type="match status" value="1"/>
</dbReference>
<dbReference type="PANTHER" id="PTHR22888:SF9">
    <property type="entry name" value="CYTOCHROME C OXIDASE SUBUNIT 2"/>
    <property type="match status" value="1"/>
</dbReference>
<evidence type="ECO:0000259" key="21">
    <source>
        <dbReference type="PROSITE" id="PS51007"/>
    </source>
</evidence>
<dbReference type="GO" id="GO:0016491">
    <property type="term" value="F:oxidoreductase activity"/>
    <property type="evidence" value="ECO:0007669"/>
    <property type="project" value="InterPro"/>
</dbReference>
<evidence type="ECO:0000256" key="14">
    <source>
        <dbReference type="ARBA" id="ARBA00024688"/>
    </source>
</evidence>
<name>A0A150WCA8_BDEBC</name>
<evidence type="ECO:0000256" key="13">
    <source>
        <dbReference type="ARBA" id="ARBA00023136"/>
    </source>
</evidence>
<keyword evidence="11 15" id="KW-0408">Iron</keyword>
<evidence type="ECO:0000313" key="23">
    <source>
        <dbReference type="Proteomes" id="UP000075391"/>
    </source>
</evidence>
<evidence type="ECO:0000256" key="5">
    <source>
        <dbReference type="ARBA" id="ARBA00022660"/>
    </source>
</evidence>
<evidence type="ECO:0000256" key="9">
    <source>
        <dbReference type="ARBA" id="ARBA00022982"/>
    </source>
</evidence>
<comment type="function">
    <text evidence="14 17">Subunits I and II form the functional core of the enzyme complex. Electrons originating in cytochrome c are transferred via heme a and Cu(A) to the binuclear center formed by heme a3 and Cu(B).</text>
</comment>
<feature type="domain" description="Cytochrome c" evidence="21">
    <location>
        <begin position="221"/>
        <end position="318"/>
    </location>
</feature>
<evidence type="ECO:0000259" key="19">
    <source>
        <dbReference type="PROSITE" id="PS50857"/>
    </source>
</evidence>
<feature type="domain" description="Cytochrome oxidase subunit II transmembrane region profile" evidence="20">
    <location>
        <begin position="4"/>
        <end position="101"/>
    </location>
</feature>
<evidence type="ECO:0000256" key="10">
    <source>
        <dbReference type="ARBA" id="ARBA00022989"/>
    </source>
</evidence>
<evidence type="ECO:0000256" key="12">
    <source>
        <dbReference type="ARBA" id="ARBA00023008"/>
    </source>
</evidence>
<evidence type="ECO:0000256" key="8">
    <source>
        <dbReference type="ARBA" id="ARBA00022967"/>
    </source>
</evidence>
<evidence type="ECO:0000256" key="11">
    <source>
        <dbReference type="ARBA" id="ARBA00023004"/>
    </source>
</evidence>
<comment type="cofactor">
    <cofactor evidence="17">
        <name>Cu cation</name>
        <dbReference type="ChEBI" id="CHEBI:23378"/>
    </cofactor>
    <text evidence="17">Binds a copper A center.</text>
</comment>